<name>A0ABY7RAT6_9PSED</name>
<dbReference type="RefSeq" id="WP_156311178.1">
    <property type="nucleotide sequence ID" value="NZ_CP116669.1"/>
</dbReference>
<keyword evidence="2" id="KW-1185">Reference proteome</keyword>
<proteinExistence type="predicted"/>
<gene>
    <name evidence="1" type="ORF">PMC74_02000</name>
</gene>
<dbReference type="EMBL" id="CP116669">
    <property type="protein sequence ID" value="WCI00701.1"/>
    <property type="molecule type" value="Genomic_DNA"/>
</dbReference>
<reference evidence="1 2" key="1">
    <citation type="journal article" date="2020" name="Front. Microbiol.">
        <title>Toward Biorecycling: Isolation of a Soil Bacterium That Grows on a Polyurethane Oligomer and Monomer.</title>
        <authorList>
            <person name="Espinosa M.J.C."/>
            <person name="Blanco A.C."/>
            <person name="Schmidgall T."/>
            <person name="Atanasoff-Kardjalieff A.K."/>
            <person name="Kappelmeyer U."/>
            <person name="Tischler D."/>
            <person name="Pieper D.H."/>
            <person name="Heipieper H.J."/>
            <person name="Eberlein C."/>
        </authorList>
    </citation>
    <scope>NUCLEOTIDE SEQUENCE [LARGE SCALE GENOMIC DNA]</scope>
    <source>
        <strain evidence="1 2">TDA1</strain>
    </source>
</reference>
<evidence type="ECO:0000313" key="1">
    <source>
        <dbReference type="EMBL" id="WCI00701.1"/>
    </source>
</evidence>
<organism evidence="1 2">
    <name type="scientific">Pseudomonas capeferrum</name>
    <dbReference type="NCBI Taxonomy" id="1495066"/>
    <lineage>
        <taxon>Bacteria</taxon>
        <taxon>Pseudomonadati</taxon>
        <taxon>Pseudomonadota</taxon>
        <taxon>Gammaproteobacteria</taxon>
        <taxon>Pseudomonadales</taxon>
        <taxon>Pseudomonadaceae</taxon>
        <taxon>Pseudomonas</taxon>
    </lineage>
</organism>
<sequence>MADLQALLIFCEGPHDAAFTRLTLEKAFNYERQTLRFSEFPYPFSSIFKKSAQDHVADDLRLDMAKKFFLPDHVLRKDEKLVLIFNYGGSNRKASVTPFLEKLFVLNNVGQAFSTGSKASKISYLFMADADSIGSQRTLAKISKDFAFISDSPWISETWNNVVNTCGYDQGAEENIYAYIWRHSTQDKGTLESVIEECLDLTPFLAVVDERFQWSTEHDDSERASAEQAKRVKAAVSLMGQRAKPGSSMSVIVDQGGLLGTECLHSSQSVRALIDFLTPLA</sequence>
<dbReference type="Proteomes" id="UP001214301">
    <property type="component" value="Chromosome"/>
</dbReference>
<protein>
    <submittedName>
        <fullName evidence="1">Uncharacterized protein</fullName>
    </submittedName>
</protein>
<accession>A0ABY7RAT6</accession>
<evidence type="ECO:0000313" key="2">
    <source>
        <dbReference type="Proteomes" id="UP001214301"/>
    </source>
</evidence>